<keyword evidence="1" id="KW-1133">Transmembrane helix</keyword>
<feature type="transmembrane region" description="Helical" evidence="1">
    <location>
        <begin position="149"/>
        <end position="169"/>
    </location>
</feature>
<accession>A0A2Z4GA48</accession>
<organism evidence="2 3">
    <name type="scientific">Arcticibacterium luteifluviistationis</name>
    <dbReference type="NCBI Taxonomy" id="1784714"/>
    <lineage>
        <taxon>Bacteria</taxon>
        <taxon>Pseudomonadati</taxon>
        <taxon>Bacteroidota</taxon>
        <taxon>Cytophagia</taxon>
        <taxon>Cytophagales</taxon>
        <taxon>Leadbetterellaceae</taxon>
        <taxon>Arcticibacterium</taxon>
    </lineage>
</organism>
<gene>
    <name evidence="2" type="ORF">DJ013_07165</name>
</gene>
<evidence type="ECO:0000256" key="1">
    <source>
        <dbReference type="SAM" id="Phobius"/>
    </source>
</evidence>
<dbReference type="RefSeq" id="WP_111371062.1">
    <property type="nucleotide sequence ID" value="NZ_CP029480.1"/>
</dbReference>
<feature type="transmembrane region" description="Helical" evidence="1">
    <location>
        <begin position="20"/>
        <end position="36"/>
    </location>
</feature>
<dbReference type="EMBL" id="CP029480">
    <property type="protein sequence ID" value="AWV97960.1"/>
    <property type="molecule type" value="Genomic_DNA"/>
</dbReference>
<name>A0A2Z4GA48_9BACT</name>
<evidence type="ECO:0000313" key="3">
    <source>
        <dbReference type="Proteomes" id="UP000249873"/>
    </source>
</evidence>
<keyword evidence="1" id="KW-0472">Membrane</keyword>
<dbReference type="InterPro" id="IPR032809">
    <property type="entry name" value="Put_HupE_UreJ"/>
</dbReference>
<dbReference type="OrthoDB" id="9808870at2"/>
<feature type="transmembrane region" description="Helical" evidence="1">
    <location>
        <begin position="71"/>
        <end position="89"/>
    </location>
</feature>
<evidence type="ECO:0000313" key="2">
    <source>
        <dbReference type="EMBL" id="AWV97960.1"/>
    </source>
</evidence>
<feature type="transmembrane region" description="Helical" evidence="1">
    <location>
        <begin position="43"/>
        <end position="65"/>
    </location>
</feature>
<dbReference type="Pfam" id="PF13795">
    <property type="entry name" value="HupE_UreJ_2"/>
    <property type="match status" value="1"/>
</dbReference>
<keyword evidence="3" id="KW-1185">Reference proteome</keyword>
<dbReference type="AlphaFoldDB" id="A0A2Z4GA48"/>
<reference evidence="2 3" key="1">
    <citation type="submission" date="2018-05" db="EMBL/GenBank/DDBJ databases">
        <title>Complete genome sequence of Arcticibacterium luteifluviistationis SM1504T, a cytophagaceae bacterium isolated from Arctic surface seawater.</title>
        <authorList>
            <person name="Li Y."/>
            <person name="Qin Q.-L."/>
        </authorList>
    </citation>
    <scope>NUCLEOTIDE SEQUENCE [LARGE SCALE GENOMIC DNA]</scope>
    <source>
        <strain evidence="2 3">SM1504</strain>
    </source>
</reference>
<protein>
    <submittedName>
        <fullName evidence="2">HupE / UreJ protein</fullName>
    </submittedName>
</protein>
<feature type="transmembrane region" description="Helical" evidence="1">
    <location>
        <begin position="105"/>
        <end position="126"/>
    </location>
</feature>
<feature type="transmembrane region" description="Helical" evidence="1">
    <location>
        <begin position="176"/>
        <end position="193"/>
    </location>
</feature>
<keyword evidence="1" id="KW-0812">Transmembrane</keyword>
<proteinExistence type="predicted"/>
<dbReference type="Proteomes" id="UP000249873">
    <property type="component" value="Chromosome"/>
</dbReference>
<sequence>MQEFLIYLKLGYQHITDLKGFDHILFIVALCAISSLKQWKSVLILITAFTLGHSITLALSTTGLIKVNPEFIEVLIPVTILITCIVNFFHKFKKSIYTEPKNKKFIRYLIASLFGLIHGLGFSNYLRSLLGSESSIIKPLFAFNLGLEFGQIIIVIGVLLLNFLMIIILDLRRKTWNLILSGIVFGMTLMLIINSL</sequence>
<dbReference type="KEGG" id="als:DJ013_07165"/>